<feature type="binding site" evidence="5">
    <location>
        <position position="337"/>
    </location>
    <ligand>
        <name>S-adenosyl-L-methionine</name>
        <dbReference type="ChEBI" id="CHEBI:59789"/>
    </ligand>
</feature>
<sequence length="463" mass="49685">MANSSIRPAASGRSKLRKPAASSTEEQPAGLGVRRTAAAILRAIVTKGQALDDFFAPESNPEILAGLEPRDKALARSIVTVALRRLGTIRAALTGLLAQGLPRQAPDLEWILLVAGAQILFLDVPDHAAVDLAVRATRLDPKSTPFAPLVNAVLRNLARGREKILAESDALAMDTPAWLAKRWRETYGEELARAIALAHREEPTLDVTVLAEPDLWAEKLGARLLPTGSLRLETHAPIADLPGFAEGVWFVQDAAAALPARLMPAGPGLRIADFCAAPGGKAAQLAATGAHVTAIDRSATRLKRLSANFARLHLEAEVLAADVLTFEAEPFDGILLDAPCSATGTIRRHPDIAWIKQPKDILALALAQARMLDKAATLLKAGGTLIYCTCSLEPEEGEERIEAFLQNHPEFRRRPISPGEVGNLSEIINQNGDLRILPAHFQGTEARFSGLDGFFVSRLVRCG</sequence>
<dbReference type="Proteomes" id="UP000001695">
    <property type="component" value="Chromosome"/>
</dbReference>
<comment type="caution">
    <text evidence="5">Lacks conserved residue(s) required for the propagation of feature annotation.</text>
</comment>
<keyword evidence="9" id="KW-1185">Reference proteome</keyword>
<dbReference type="SUPFAM" id="SSF53335">
    <property type="entry name" value="S-adenosyl-L-methionine-dependent methyltransferases"/>
    <property type="match status" value="1"/>
</dbReference>
<dbReference type="InterPro" id="IPR029063">
    <property type="entry name" value="SAM-dependent_MTases_sf"/>
</dbReference>
<keyword evidence="1 5" id="KW-0489">Methyltransferase</keyword>
<dbReference type="AlphaFoldDB" id="B2IFV3"/>
<protein>
    <submittedName>
        <fullName evidence="8">Sun protein</fullName>
    </submittedName>
</protein>
<dbReference type="PRINTS" id="PR02008">
    <property type="entry name" value="RCMTFAMILY"/>
</dbReference>
<dbReference type="Gene3D" id="3.40.50.150">
    <property type="entry name" value="Vaccinia Virus protein VP39"/>
    <property type="match status" value="1"/>
</dbReference>
<proteinExistence type="inferred from homology"/>
<evidence type="ECO:0000256" key="3">
    <source>
        <dbReference type="ARBA" id="ARBA00022691"/>
    </source>
</evidence>
<dbReference type="InterPro" id="IPR035926">
    <property type="entry name" value="NusB-like_sf"/>
</dbReference>
<feature type="region of interest" description="Disordered" evidence="6">
    <location>
        <begin position="1"/>
        <end position="29"/>
    </location>
</feature>
<dbReference type="GO" id="GO:0008173">
    <property type="term" value="F:RNA methyltransferase activity"/>
    <property type="evidence" value="ECO:0007669"/>
    <property type="project" value="InterPro"/>
</dbReference>
<evidence type="ECO:0000313" key="8">
    <source>
        <dbReference type="EMBL" id="ACB95692.1"/>
    </source>
</evidence>
<evidence type="ECO:0000256" key="4">
    <source>
        <dbReference type="ARBA" id="ARBA00022884"/>
    </source>
</evidence>
<dbReference type="CDD" id="cd02440">
    <property type="entry name" value="AdoMet_MTases"/>
    <property type="match status" value="1"/>
</dbReference>
<dbReference type="HOGENOM" id="CLU_005316_0_4_5"/>
<evidence type="ECO:0000256" key="2">
    <source>
        <dbReference type="ARBA" id="ARBA00022679"/>
    </source>
</evidence>
<dbReference type="STRING" id="395963.Bind_2071"/>
<dbReference type="GO" id="GO:0003723">
    <property type="term" value="F:RNA binding"/>
    <property type="evidence" value="ECO:0007669"/>
    <property type="project" value="UniProtKB-UniRule"/>
</dbReference>
<comment type="similarity">
    <text evidence="5">Belongs to the class I-like SAM-binding methyltransferase superfamily. RsmB/NOP family.</text>
</comment>
<evidence type="ECO:0000313" key="9">
    <source>
        <dbReference type="Proteomes" id="UP000001695"/>
    </source>
</evidence>
<dbReference type="PANTHER" id="PTHR22807">
    <property type="entry name" value="NOP2 YEAST -RELATED NOL1/NOP2/FMU SUN DOMAIN-CONTAINING"/>
    <property type="match status" value="1"/>
</dbReference>
<dbReference type="eggNOG" id="COG0144">
    <property type="taxonomic scope" value="Bacteria"/>
</dbReference>
<accession>B2IFV3</accession>
<evidence type="ECO:0000259" key="7">
    <source>
        <dbReference type="PROSITE" id="PS51686"/>
    </source>
</evidence>
<dbReference type="KEGG" id="bid:Bind_2071"/>
<evidence type="ECO:0000256" key="1">
    <source>
        <dbReference type="ARBA" id="ARBA00022603"/>
    </source>
</evidence>
<feature type="domain" description="SAM-dependent MTase RsmB/NOP-type" evidence="7">
    <location>
        <begin position="167"/>
        <end position="462"/>
    </location>
</feature>
<keyword evidence="2 5" id="KW-0808">Transferase</keyword>
<dbReference type="InterPro" id="IPR006027">
    <property type="entry name" value="NusB_RsmB_TIM44"/>
</dbReference>
<dbReference type="GO" id="GO:0001510">
    <property type="term" value="P:RNA methylation"/>
    <property type="evidence" value="ECO:0007669"/>
    <property type="project" value="InterPro"/>
</dbReference>
<dbReference type="PROSITE" id="PS51686">
    <property type="entry name" value="SAM_MT_RSMB_NOP"/>
    <property type="match status" value="1"/>
</dbReference>
<dbReference type="RefSeq" id="WP_012385048.1">
    <property type="nucleotide sequence ID" value="NC_010581.1"/>
</dbReference>
<evidence type="ECO:0000256" key="5">
    <source>
        <dbReference type="PROSITE-ProRule" id="PRU01023"/>
    </source>
</evidence>
<gene>
    <name evidence="8" type="ordered locus">Bind_2071</name>
</gene>
<name>B2IFV3_BEII9</name>
<dbReference type="Gene3D" id="1.10.940.10">
    <property type="entry name" value="NusB-like"/>
    <property type="match status" value="1"/>
</dbReference>
<dbReference type="PANTHER" id="PTHR22807:SF61">
    <property type="entry name" value="NOL1_NOP2_SUN FAMILY PROTEIN _ ANTITERMINATION NUSB DOMAIN-CONTAINING PROTEIN"/>
    <property type="match status" value="1"/>
</dbReference>
<evidence type="ECO:0000256" key="6">
    <source>
        <dbReference type="SAM" id="MobiDB-lite"/>
    </source>
</evidence>
<keyword evidence="3 5" id="KW-0949">S-adenosyl-L-methionine</keyword>
<organism evidence="8 9">
    <name type="scientific">Beijerinckia indica subsp. indica (strain ATCC 9039 / DSM 1715 / NCIMB 8712)</name>
    <dbReference type="NCBI Taxonomy" id="395963"/>
    <lineage>
        <taxon>Bacteria</taxon>
        <taxon>Pseudomonadati</taxon>
        <taxon>Pseudomonadota</taxon>
        <taxon>Alphaproteobacteria</taxon>
        <taxon>Hyphomicrobiales</taxon>
        <taxon>Beijerinckiaceae</taxon>
        <taxon>Beijerinckia</taxon>
    </lineage>
</organism>
<reference evidence="8 9" key="2">
    <citation type="journal article" date="2010" name="J. Bacteriol.">
        <title>Complete genome sequence of Beijerinckia indica subsp. indica.</title>
        <authorList>
            <person name="Tamas I."/>
            <person name="Dedysh S.N."/>
            <person name="Liesack W."/>
            <person name="Stott M.B."/>
            <person name="Alam M."/>
            <person name="Murrell J.C."/>
            <person name="Dunfield P.F."/>
        </authorList>
    </citation>
    <scope>NUCLEOTIDE SEQUENCE [LARGE SCALE GENOMIC DNA]</scope>
    <source>
        <strain evidence="9">ATCC 9039 / DSM 1715 / NCIMB 8712</strain>
    </source>
</reference>
<dbReference type="SUPFAM" id="SSF48013">
    <property type="entry name" value="NusB-like"/>
    <property type="match status" value="1"/>
</dbReference>
<dbReference type="FunFam" id="3.40.50.150:FF:000257">
    <property type="entry name" value="16S rRNA methyltransferase"/>
    <property type="match status" value="1"/>
</dbReference>
<dbReference type="InterPro" id="IPR023267">
    <property type="entry name" value="RCMT"/>
</dbReference>
<reference evidence="9" key="1">
    <citation type="submission" date="2008-03" db="EMBL/GenBank/DDBJ databases">
        <title>Complete sequence of chromosome of Beijerinckia indica subsp. indica ATCC 9039.</title>
        <authorList>
            <consortium name="US DOE Joint Genome Institute"/>
            <person name="Copeland A."/>
            <person name="Lucas S."/>
            <person name="Lapidus A."/>
            <person name="Glavina del Rio T."/>
            <person name="Dalin E."/>
            <person name="Tice H."/>
            <person name="Bruce D."/>
            <person name="Goodwin L."/>
            <person name="Pitluck S."/>
            <person name="LaButti K."/>
            <person name="Schmutz J."/>
            <person name="Larimer F."/>
            <person name="Land M."/>
            <person name="Hauser L."/>
            <person name="Kyrpides N."/>
            <person name="Mikhailova N."/>
            <person name="Dunfield P.F."/>
            <person name="Dedysh S.N."/>
            <person name="Liesack W."/>
            <person name="Saw J.H."/>
            <person name="Alam M."/>
            <person name="Chen Y."/>
            <person name="Murrell J.C."/>
            <person name="Richardson P."/>
        </authorList>
    </citation>
    <scope>NUCLEOTIDE SEQUENCE [LARGE SCALE GENOMIC DNA]</scope>
    <source>
        <strain evidence="9">ATCC 9039 / DSM 1715 / NCIMB 8712</strain>
    </source>
</reference>
<dbReference type="Pfam" id="PF01029">
    <property type="entry name" value="NusB"/>
    <property type="match status" value="1"/>
</dbReference>
<dbReference type="GO" id="GO:0006355">
    <property type="term" value="P:regulation of DNA-templated transcription"/>
    <property type="evidence" value="ECO:0007669"/>
    <property type="project" value="InterPro"/>
</dbReference>
<dbReference type="InterPro" id="IPR049560">
    <property type="entry name" value="MeTrfase_RsmB-F_NOP2_cat"/>
</dbReference>
<dbReference type="EMBL" id="CP001016">
    <property type="protein sequence ID" value="ACB95692.1"/>
    <property type="molecule type" value="Genomic_DNA"/>
</dbReference>
<keyword evidence="4 5" id="KW-0694">RNA-binding</keyword>
<feature type="active site" description="Nucleophile" evidence="5">
    <location>
        <position position="390"/>
    </location>
</feature>
<dbReference type="InterPro" id="IPR001678">
    <property type="entry name" value="MeTrfase_RsmB-F_NOP2_dom"/>
</dbReference>
<dbReference type="Pfam" id="PF01189">
    <property type="entry name" value="Methyltr_RsmB-F"/>
    <property type="match status" value="1"/>
</dbReference>
<feature type="binding site" evidence="5">
    <location>
        <begin position="275"/>
        <end position="281"/>
    </location>
    <ligand>
        <name>S-adenosyl-L-methionine</name>
        <dbReference type="ChEBI" id="CHEBI:59789"/>
    </ligand>
</feature>
<feature type="binding site" evidence="5">
    <location>
        <position position="296"/>
    </location>
    <ligand>
        <name>S-adenosyl-L-methionine</name>
        <dbReference type="ChEBI" id="CHEBI:59789"/>
    </ligand>
</feature>